<feature type="domain" description="Ig-like" evidence="2">
    <location>
        <begin position="38"/>
        <end position="126"/>
    </location>
</feature>
<name>A0ABY7ELV0_MYAAR</name>
<dbReference type="PROSITE" id="PS50835">
    <property type="entry name" value="IG_LIKE"/>
    <property type="match status" value="3"/>
</dbReference>
<dbReference type="CDD" id="cd00096">
    <property type="entry name" value="Ig"/>
    <property type="match status" value="1"/>
</dbReference>
<feature type="domain" description="Ig-like" evidence="2">
    <location>
        <begin position="235"/>
        <end position="325"/>
    </location>
</feature>
<dbReference type="PANTHER" id="PTHR10075">
    <property type="entry name" value="BASIGIN RELATED"/>
    <property type="match status" value="1"/>
</dbReference>
<dbReference type="Proteomes" id="UP001164746">
    <property type="component" value="Chromosome 7"/>
</dbReference>
<dbReference type="InterPro" id="IPR013098">
    <property type="entry name" value="Ig_I-set"/>
</dbReference>
<gene>
    <name evidence="3" type="ORF">MAR_036046</name>
</gene>
<dbReference type="InterPro" id="IPR003599">
    <property type="entry name" value="Ig_sub"/>
</dbReference>
<keyword evidence="4" id="KW-1185">Reference proteome</keyword>
<reference evidence="3" key="1">
    <citation type="submission" date="2022-11" db="EMBL/GenBank/DDBJ databases">
        <title>Centuries of genome instability and evolution in soft-shell clam transmissible cancer (bioRxiv).</title>
        <authorList>
            <person name="Hart S.F.M."/>
            <person name="Yonemitsu M.A."/>
            <person name="Giersch R.M."/>
            <person name="Beal B.F."/>
            <person name="Arriagada G."/>
            <person name="Davis B.W."/>
            <person name="Ostrander E.A."/>
            <person name="Goff S.P."/>
            <person name="Metzger M.J."/>
        </authorList>
    </citation>
    <scope>NUCLEOTIDE SEQUENCE</scope>
    <source>
        <strain evidence="3">MELC-2E11</strain>
        <tissue evidence="3">Siphon/mantle</tissue>
    </source>
</reference>
<dbReference type="InterPro" id="IPR007110">
    <property type="entry name" value="Ig-like_dom"/>
</dbReference>
<evidence type="ECO:0000256" key="1">
    <source>
        <dbReference type="ARBA" id="ARBA00023319"/>
    </source>
</evidence>
<dbReference type="Pfam" id="PF07679">
    <property type="entry name" value="I-set"/>
    <property type="match status" value="3"/>
</dbReference>
<dbReference type="Gene3D" id="2.60.40.10">
    <property type="entry name" value="Immunoglobulins"/>
    <property type="match status" value="3"/>
</dbReference>
<evidence type="ECO:0000259" key="2">
    <source>
        <dbReference type="PROSITE" id="PS50835"/>
    </source>
</evidence>
<dbReference type="PANTHER" id="PTHR10075:SF101">
    <property type="entry name" value="ZWEI IG DOMAIN PROTEIN ZIG-3"/>
    <property type="match status" value="1"/>
</dbReference>
<accession>A0ABY7ELV0</accession>
<sequence>MYECKIQNSAGEATAAAELEVFVRPKSQTGKKSMFVPPTVDVQLEDTEFADKEKDATLVCKFHNAIDGRATWFREGREVSSWQGKATFDGRTAKLVLKDVSKRLCGTYECVVKNTGGEAKTRALVSLLDPKVKPTPPKFTVALADTSVEPGEKVVLETQVTGQPRPSLKWYKNNEELRSSQDIRMDYKDGKGRLIVNNLDPAQDAQFTCIARNIAGEEKTMASINVTGSADVREPPIFTKELNDMEVNDGDRVEMSVEVKGSPPIDIIWVHNNREIPPTDPVCRMVTKGNTHMLIIPEVFPEDSGEYVCEAYNSYGDTDTFCRLNVHEDERGSLAEGCKYNGIARMMLGHLNKLFILPNESDKTLETDEDLQTPPAFLIGPQSLHVRENEAAIF</sequence>
<evidence type="ECO:0000313" key="4">
    <source>
        <dbReference type="Proteomes" id="UP001164746"/>
    </source>
</evidence>
<evidence type="ECO:0000313" key="3">
    <source>
        <dbReference type="EMBL" id="WAR10970.1"/>
    </source>
</evidence>
<dbReference type="InterPro" id="IPR013783">
    <property type="entry name" value="Ig-like_fold"/>
</dbReference>
<dbReference type="EMBL" id="CP111018">
    <property type="protein sequence ID" value="WAR10970.1"/>
    <property type="molecule type" value="Genomic_DNA"/>
</dbReference>
<dbReference type="SMART" id="SM00408">
    <property type="entry name" value="IGc2"/>
    <property type="match status" value="3"/>
</dbReference>
<protein>
    <submittedName>
        <fullName evidence="3">MYLK-like protein</fullName>
    </submittedName>
</protein>
<organism evidence="3 4">
    <name type="scientific">Mya arenaria</name>
    <name type="common">Soft-shell clam</name>
    <dbReference type="NCBI Taxonomy" id="6604"/>
    <lineage>
        <taxon>Eukaryota</taxon>
        <taxon>Metazoa</taxon>
        <taxon>Spiralia</taxon>
        <taxon>Lophotrochozoa</taxon>
        <taxon>Mollusca</taxon>
        <taxon>Bivalvia</taxon>
        <taxon>Autobranchia</taxon>
        <taxon>Heteroconchia</taxon>
        <taxon>Euheterodonta</taxon>
        <taxon>Imparidentia</taxon>
        <taxon>Neoheterodontei</taxon>
        <taxon>Myida</taxon>
        <taxon>Myoidea</taxon>
        <taxon>Myidae</taxon>
        <taxon>Mya</taxon>
    </lineage>
</organism>
<feature type="domain" description="Ig-like" evidence="2">
    <location>
        <begin position="137"/>
        <end position="227"/>
    </location>
</feature>
<dbReference type="SMART" id="SM00409">
    <property type="entry name" value="IG"/>
    <property type="match status" value="3"/>
</dbReference>
<keyword evidence="1" id="KW-0393">Immunoglobulin domain</keyword>
<proteinExistence type="predicted"/>
<dbReference type="InterPro" id="IPR036179">
    <property type="entry name" value="Ig-like_dom_sf"/>
</dbReference>
<dbReference type="SUPFAM" id="SSF48726">
    <property type="entry name" value="Immunoglobulin"/>
    <property type="match status" value="3"/>
</dbReference>
<feature type="non-terminal residue" evidence="3">
    <location>
        <position position="1"/>
    </location>
</feature>
<dbReference type="InterPro" id="IPR003598">
    <property type="entry name" value="Ig_sub2"/>
</dbReference>